<comment type="similarity">
    <text evidence="2">Belongs to the bacterial solute-binding protein 5 family.</text>
</comment>
<keyword evidence="8" id="KW-1185">Reference proteome</keyword>
<dbReference type="AlphaFoldDB" id="A0A937D0F1"/>
<dbReference type="GO" id="GO:0015833">
    <property type="term" value="P:peptide transport"/>
    <property type="evidence" value="ECO:0007669"/>
    <property type="project" value="TreeGrafter"/>
</dbReference>
<evidence type="ECO:0000259" key="6">
    <source>
        <dbReference type="Pfam" id="PF00496"/>
    </source>
</evidence>
<evidence type="ECO:0000313" key="8">
    <source>
        <dbReference type="Proteomes" id="UP000605848"/>
    </source>
</evidence>
<dbReference type="EMBL" id="JAEQMY010000016">
    <property type="protein sequence ID" value="MBL0404972.1"/>
    <property type="molecule type" value="Genomic_DNA"/>
</dbReference>
<name>A0A937D0F1_9HYPH</name>
<dbReference type="InterPro" id="IPR030678">
    <property type="entry name" value="Peptide/Ni-bd"/>
</dbReference>
<dbReference type="CDD" id="cd08498">
    <property type="entry name" value="PBP2_NikA_DppA_OppA_like_2"/>
    <property type="match status" value="1"/>
</dbReference>
<dbReference type="Gene3D" id="3.90.76.10">
    <property type="entry name" value="Dipeptide-binding Protein, Domain 1"/>
    <property type="match status" value="1"/>
</dbReference>
<dbReference type="GO" id="GO:0030288">
    <property type="term" value="C:outer membrane-bounded periplasmic space"/>
    <property type="evidence" value="ECO:0007669"/>
    <property type="project" value="UniProtKB-ARBA"/>
</dbReference>
<gene>
    <name evidence="7" type="ORF">JKG68_13430</name>
</gene>
<evidence type="ECO:0000256" key="1">
    <source>
        <dbReference type="ARBA" id="ARBA00004418"/>
    </source>
</evidence>
<sequence length="532" mass="59365">MTMRSKFVVATVATLMAGAALPAMAVTLRYSNQGDLKSLDPYTLKETTTIAHHGHVYEGLTKRGKDLGIEPGLAERWEISEDGLTWRLFLRKNVKFHNGNPFNADDVIFSATRVRAQGSNFQTNVTSDSEWVKVDDHTVDVKLKTPNPILNAQWDTWYIMDKEWSEANNSVAPTPAAATTPSYASLNANGTGPFKIESHQPGVKTVFKVNKDWWGKVEHNLDEIVFTPIGSDATRVAALLSGEVDVIEPVPLQDVQRVNSTATAKVLAGPELRTIFLGFDQTRDELLFSNVKGKNPFKDKRVREAFYKAIDIETIKSRVMRGMATPAALMIAPQLFSLSNEFVRPKYDVEAAKKLLADAGYPNGFEVGMDCPNDRYVNDEAICQAVVGMLARAGVKVNLTTQPKAQYFAKVLKSGNYQTSFYLLGWTPSTFDSHNVLFDIEGCRDNPQSARGEANLGNFCNKQHDELTDKILVETNKEKRDQMIKQAYQITANEYGYIPLHQQALAWGVSNKVSLTQRADNQVLLYWAQKKE</sequence>
<proteinExistence type="inferred from homology"/>
<dbReference type="PROSITE" id="PS01040">
    <property type="entry name" value="SBP_BACTERIAL_5"/>
    <property type="match status" value="1"/>
</dbReference>
<dbReference type="Gene3D" id="3.10.105.10">
    <property type="entry name" value="Dipeptide-binding Protein, Domain 3"/>
    <property type="match status" value="1"/>
</dbReference>
<dbReference type="Pfam" id="PF00496">
    <property type="entry name" value="SBP_bac_5"/>
    <property type="match status" value="1"/>
</dbReference>
<keyword evidence="3" id="KW-0813">Transport</keyword>
<dbReference type="PIRSF" id="PIRSF002741">
    <property type="entry name" value="MppA"/>
    <property type="match status" value="1"/>
</dbReference>
<dbReference type="RefSeq" id="WP_202060194.1">
    <property type="nucleotide sequence ID" value="NZ_JAEQMY010000016.1"/>
</dbReference>
<evidence type="ECO:0000313" key="7">
    <source>
        <dbReference type="EMBL" id="MBL0404972.1"/>
    </source>
</evidence>
<keyword evidence="4 5" id="KW-0732">Signal</keyword>
<evidence type="ECO:0000256" key="3">
    <source>
        <dbReference type="ARBA" id="ARBA00022448"/>
    </source>
</evidence>
<reference evidence="7" key="1">
    <citation type="submission" date="2021-01" db="EMBL/GenBank/DDBJ databases">
        <title>Microvirga sp.</title>
        <authorList>
            <person name="Kim M.K."/>
        </authorList>
    </citation>
    <scope>NUCLEOTIDE SEQUENCE</scope>
    <source>
        <strain evidence="7">5420S-16</strain>
    </source>
</reference>
<dbReference type="PANTHER" id="PTHR30290:SF9">
    <property type="entry name" value="OLIGOPEPTIDE-BINDING PROTEIN APPA"/>
    <property type="match status" value="1"/>
</dbReference>
<comment type="caution">
    <text evidence="7">The sequence shown here is derived from an EMBL/GenBank/DDBJ whole genome shotgun (WGS) entry which is preliminary data.</text>
</comment>
<feature type="chain" id="PRO_5037183084" evidence="5">
    <location>
        <begin position="26"/>
        <end position="532"/>
    </location>
</feature>
<dbReference type="Proteomes" id="UP000605848">
    <property type="component" value="Unassembled WGS sequence"/>
</dbReference>
<protein>
    <submittedName>
        <fullName evidence="7">ABC transporter substrate-binding protein</fullName>
    </submittedName>
</protein>
<dbReference type="InterPro" id="IPR039424">
    <property type="entry name" value="SBP_5"/>
</dbReference>
<dbReference type="SUPFAM" id="SSF53850">
    <property type="entry name" value="Periplasmic binding protein-like II"/>
    <property type="match status" value="1"/>
</dbReference>
<evidence type="ECO:0000256" key="2">
    <source>
        <dbReference type="ARBA" id="ARBA00005695"/>
    </source>
</evidence>
<dbReference type="GO" id="GO:1904680">
    <property type="term" value="F:peptide transmembrane transporter activity"/>
    <property type="evidence" value="ECO:0007669"/>
    <property type="project" value="TreeGrafter"/>
</dbReference>
<feature type="domain" description="Solute-binding protein family 5" evidence="6">
    <location>
        <begin position="69"/>
        <end position="445"/>
    </location>
</feature>
<evidence type="ECO:0000256" key="4">
    <source>
        <dbReference type="ARBA" id="ARBA00022729"/>
    </source>
</evidence>
<dbReference type="InterPro" id="IPR000914">
    <property type="entry name" value="SBP_5_dom"/>
</dbReference>
<organism evidence="7 8">
    <name type="scientific">Microvirga aerilata</name>
    <dbReference type="NCBI Taxonomy" id="670292"/>
    <lineage>
        <taxon>Bacteria</taxon>
        <taxon>Pseudomonadati</taxon>
        <taxon>Pseudomonadota</taxon>
        <taxon>Alphaproteobacteria</taxon>
        <taxon>Hyphomicrobiales</taxon>
        <taxon>Methylobacteriaceae</taxon>
        <taxon>Microvirga</taxon>
    </lineage>
</organism>
<evidence type="ECO:0000256" key="5">
    <source>
        <dbReference type="SAM" id="SignalP"/>
    </source>
</evidence>
<dbReference type="PANTHER" id="PTHR30290">
    <property type="entry name" value="PERIPLASMIC BINDING COMPONENT OF ABC TRANSPORTER"/>
    <property type="match status" value="1"/>
</dbReference>
<feature type="signal peptide" evidence="5">
    <location>
        <begin position="1"/>
        <end position="25"/>
    </location>
</feature>
<accession>A0A937D0F1</accession>
<comment type="subcellular location">
    <subcellularLocation>
        <location evidence="1">Periplasm</location>
    </subcellularLocation>
</comment>
<dbReference type="Gene3D" id="3.40.190.10">
    <property type="entry name" value="Periplasmic binding protein-like II"/>
    <property type="match status" value="1"/>
</dbReference>
<dbReference type="InterPro" id="IPR023765">
    <property type="entry name" value="SBP_5_CS"/>
</dbReference>
<dbReference type="GO" id="GO:0043190">
    <property type="term" value="C:ATP-binding cassette (ABC) transporter complex"/>
    <property type="evidence" value="ECO:0007669"/>
    <property type="project" value="InterPro"/>
</dbReference>